<proteinExistence type="predicted"/>
<dbReference type="AlphaFoldDB" id="A0A652YIW6"/>
<dbReference type="InterPro" id="IPR029068">
    <property type="entry name" value="Glyas_Bleomycin-R_OHBP_Dase"/>
</dbReference>
<name>A0A652YIW6_NOCGL</name>
<dbReference type="SUPFAM" id="SSF54593">
    <property type="entry name" value="Glyoxalase/Bleomycin resistance protein/Dihydroxybiphenyl dioxygenase"/>
    <property type="match status" value="1"/>
</dbReference>
<gene>
    <name evidence="1" type="ORF">FNL38_10846</name>
</gene>
<comment type="caution">
    <text evidence="1">The sequence shown here is derived from an EMBL/GenBank/DDBJ whole genome shotgun (WGS) entry which is preliminary data.</text>
</comment>
<reference evidence="1" key="1">
    <citation type="submission" date="2019-07" db="EMBL/GenBank/DDBJ databases">
        <title>Genomic Encyclopedia of Type Strains, Phase IV (KMG-IV): sequencing the most valuable type-strain genomes for metagenomic binning, comparative biology and taxonomic classification.</title>
        <authorList>
            <person name="Goeker M."/>
        </authorList>
    </citation>
    <scope>NUCLEOTIDE SEQUENCE</scope>
    <source>
        <strain evidence="1">DSM 44596</strain>
    </source>
</reference>
<accession>A0A652YIW6</accession>
<protein>
    <submittedName>
        <fullName evidence="1">Uncharacterized protein</fullName>
    </submittedName>
</protein>
<dbReference type="PROSITE" id="PS51819">
    <property type="entry name" value="VOC"/>
    <property type="match status" value="1"/>
</dbReference>
<evidence type="ECO:0000313" key="1">
    <source>
        <dbReference type="EMBL" id="TYQ01193.1"/>
    </source>
</evidence>
<dbReference type="CDD" id="cd06587">
    <property type="entry name" value="VOC"/>
    <property type="match status" value="1"/>
</dbReference>
<dbReference type="InterPro" id="IPR037523">
    <property type="entry name" value="VOC_core"/>
</dbReference>
<dbReference type="Gene3D" id="3.10.180.10">
    <property type="entry name" value="2,3-Dihydroxybiphenyl 1,2-Dioxygenase, domain 1"/>
    <property type="match status" value="1"/>
</dbReference>
<sequence length="117" mass="12806">MSIDHVLAVVPVRDLAEAVQWYSSLFGRGPDNRPMVNLAEWRVTDTGWVQVTVDTRRAGLALLNFAVDDLTTHREAVGVRGLTLDAVVDANKGVQLSSISDPDGNTLTFIGGFRIHY</sequence>
<dbReference type="EMBL" id="VNIQ01000008">
    <property type="protein sequence ID" value="TYQ01193.1"/>
    <property type="molecule type" value="Genomic_DNA"/>
</dbReference>
<organism evidence="1">
    <name type="scientific">Nocardia globerula</name>
    <dbReference type="NCBI Taxonomy" id="1818"/>
    <lineage>
        <taxon>Bacteria</taxon>
        <taxon>Bacillati</taxon>
        <taxon>Actinomycetota</taxon>
        <taxon>Actinomycetes</taxon>
        <taxon>Mycobacteriales</taxon>
        <taxon>Nocardiaceae</taxon>
        <taxon>Nocardia</taxon>
    </lineage>
</organism>